<evidence type="ECO:0000256" key="3">
    <source>
        <dbReference type="PIRSR" id="PIRSR000097-1"/>
    </source>
</evidence>
<feature type="site" description="Lowers pKa of active site Tyr" evidence="5">
    <location>
        <position position="85"/>
    </location>
</feature>
<dbReference type="PRINTS" id="PR00069">
    <property type="entry name" value="ALDKETRDTASE"/>
</dbReference>
<dbReference type="PIRSF" id="PIRSF000097">
    <property type="entry name" value="AKR"/>
    <property type="match status" value="1"/>
</dbReference>
<sequence length="309" mass="34802">MERPAALPSSVNLNNGITMPLLGLGTFRLRELQNITKAVDAALACGYRSFDTACVYRNEADLGCALRQLLPVHGLTRSDIFITSKLAPADLGQNAREACLQSLKELGCEYLDLYLIHWPGRQGWRSDDARNVEARKEAWKAMEDLYDAGLIKAIGVSNYTEHHLTQLLASCRVKPAVLQVEFHPQLPQTDLLSWCTENEVHLQAYSSLGCGNLLGKEDVKKVANVYRKKPSQVLLRWALRQGVGVIPKSSDPERIKDNFDVWDFDLMEEDMHELRMDGKEHRYCWDPTGCVNQSQGSCDKGCINRNRVI</sequence>
<evidence type="ECO:0000259" key="6">
    <source>
        <dbReference type="Pfam" id="PF00248"/>
    </source>
</evidence>
<accession>A0AAD1TIH6</accession>
<evidence type="ECO:0000313" key="7">
    <source>
        <dbReference type="EMBL" id="CAH2325134.1"/>
    </source>
</evidence>
<dbReference type="PANTHER" id="PTHR43827:SF11">
    <property type="entry name" value="GLYOXAL REDUCTASE-LIKE"/>
    <property type="match status" value="1"/>
</dbReference>
<dbReference type="EMBL" id="OW240923">
    <property type="protein sequence ID" value="CAH2325134.1"/>
    <property type="molecule type" value="Genomic_DNA"/>
</dbReference>
<dbReference type="Proteomes" id="UP001295444">
    <property type="component" value="Chromosome 12"/>
</dbReference>
<dbReference type="Gene3D" id="3.20.20.100">
    <property type="entry name" value="NADP-dependent oxidoreductase domain"/>
    <property type="match status" value="1"/>
</dbReference>
<evidence type="ECO:0000256" key="4">
    <source>
        <dbReference type="PIRSR" id="PIRSR000097-2"/>
    </source>
</evidence>
<dbReference type="InterPro" id="IPR036812">
    <property type="entry name" value="NAD(P)_OxRdtase_dom_sf"/>
</dbReference>
<dbReference type="Pfam" id="PF00248">
    <property type="entry name" value="Aldo_ket_red"/>
    <property type="match status" value="1"/>
</dbReference>
<proteinExistence type="inferred from homology"/>
<feature type="binding site" evidence="4">
    <location>
        <position position="117"/>
    </location>
    <ligand>
        <name>substrate</name>
    </ligand>
</feature>
<dbReference type="AlphaFoldDB" id="A0AAD1TIH6"/>
<evidence type="ECO:0000256" key="5">
    <source>
        <dbReference type="PIRSR" id="PIRSR000097-3"/>
    </source>
</evidence>
<keyword evidence="8" id="KW-1185">Reference proteome</keyword>
<feature type="domain" description="NADP-dependent oxidoreductase" evidence="6">
    <location>
        <begin position="22"/>
        <end position="274"/>
    </location>
</feature>
<dbReference type="CDD" id="cd19136">
    <property type="entry name" value="AKR_DrGR-like"/>
    <property type="match status" value="1"/>
</dbReference>
<dbReference type="PROSITE" id="PS00798">
    <property type="entry name" value="ALDOKETO_REDUCTASE_1"/>
    <property type="match status" value="1"/>
</dbReference>
<dbReference type="SUPFAM" id="SSF51430">
    <property type="entry name" value="NAD(P)-linked oxidoreductase"/>
    <property type="match status" value="1"/>
</dbReference>
<comment type="similarity">
    <text evidence="1">Belongs to the aldo/keto reductase family.</text>
</comment>
<dbReference type="InterPro" id="IPR020471">
    <property type="entry name" value="AKR"/>
</dbReference>
<feature type="active site" description="Proton donor" evidence="3">
    <location>
        <position position="56"/>
    </location>
</feature>
<protein>
    <submittedName>
        <fullName evidence="7">Glyoxal reductase-like</fullName>
    </submittedName>
</protein>
<dbReference type="PROSITE" id="PS00062">
    <property type="entry name" value="ALDOKETO_REDUCTASE_2"/>
    <property type="match status" value="1"/>
</dbReference>
<evidence type="ECO:0000313" key="8">
    <source>
        <dbReference type="Proteomes" id="UP001295444"/>
    </source>
</evidence>
<evidence type="ECO:0000256" key="1">
    <source>
        <dbReference type="ARBA" id="ARBA00007905"/>
    </source>
</evidence>
<gene>
    <name evidence="7" type="ORF">PECUL_23A028311</name>
</gene>
<keyword evidence="2" id="KW-0560">Oxidoreductase</keyword>
<dbReference type="InterPro" id="IPR023210">
    <property type="entry name" value="NADP_OxRdtase_dom"/>
</dbReference>
<evidence type="ECO:0000256" key="2">
    <source>
        <dbReference type="ARBA" id="ARBA00023002"/>
    </source>
</evidence>
<dbReference type="InterPro" id="IPR018170">
    <property type="entry name" value="Aldo/ket_reductase_CS"/>
</dbReference>
<reference evidence="7" key="1">
    <citation type="submission" date="2022-03" db="EMBL/GenBank/DDBJ databases">
        <authorList>
            <person name="Alioto T."/>
            <person name="Alioto T."/>
            <person name="Gomez Garrido J."/>
        </authorList>
    </citation>
    <scope>NUCLEOTIDE SEQUENCE</scope>
</reference>
<name>A0AAD1TIH6_PELCU</name>
<organism evidence="7 8">
    <name type="scientific">Pelobates cultripes</name>
    <name type="common">Western spadefoot toad</name>
    <dbReference type="NCBI Taxonomy" id="61616"/>
    <lineage>
        <taxon>Eukaryota</taxon>
        <taxon>Metazoa</taxon>
        <taxon>Chordata</taxon>
        <taxon>Craniata</taxon>
        <taxon>Vertebrata</taxon>
        <taxon>Euteleostomi</taxon>
        <taxon>Amphibia</taxon>
        <taxon>Batrachia</taxon>
        <taxon>Anura</taxon>
        <taxon>Pelobatoidea</taxon>
        <taxon>Pelobatidae</taxon>
        <taxon>Pelobates</taxon>
    </lineage>
</organism>
<dbReference type="PANTHER" id="PTHR43827">
    <property type="entry name" value="2,5-DIKETO-D-GLUCONIC ACID REDUCTASE"/>
    <property type="match status" value="1"/>
</dbReference>
<dbReference type="FunFam" id="3.20.20.100:FF:000002">
    <property type="entry name" value="2,5-diketo-D-gluconic acid reductase A"/>
    <property type="match status" value="1"/>
</dbReference>
<dbReference type="GO" id="GO:0016616">
    <property type="term" value="F:oxidoreductase activity, acting on the CH-OH group of donors, NAD or NADP as acceptor"/>
    <property type="evidence" value="ECO:0007669"/>
    <property type="project" value="UniProtKB-ARBA"/>
</dbReference>